<dbReference type="Proteomes" id="UP000318578">
    <property type="component" value="Unassembled WGS sequence"/>
</dbReference>
<organism evidence="4 5">
    <name type="scientific">Amycolatopsis acidiphila</name>
    <dbReference type="NCBI Taxonomy" id="715473"/>
    <lineage>
        <taxon>Bacteria</taxon>
        <taxon>Bacillati</taxon>
        <taxon>Actinomycetota</taxon>
        <taxon>Actinomycetes</taxon>
        <taxon>Pseudonocardiales</taxon>
        <taxon>Pseudonocardiaceae</taxon>
        <taxon>Amycolatopsis</taxon>
    </lineage>
</organism>
<dbReference type="InterPro" id="IPR025948">
    <property type="entry name" value="HTH-like_dom"/>
</dbReference>
<dbReference type="InterPro" id="IPR048020">
    <property type="entry name" value="Transpos_IS3"/>
</dbReference>
<reference evidence="4 5" key="1">
    <citation type="submission" date="2019-07" db="EMBL/GenBank/DDBJ databases">
        <title>New species of Amycolatopsis and Streptomyces.</title>
        <authorList>
            <person name="Duangmal K."/>
            <person name="Teo W.F.A."/>
            <person name="Lipun K."/>
        </authorList>
    </citation>
    <scope>NUCLEOTIDE SEQUENCE [LARGE SCALE GENOMIC DNA]</scope>
    <source>
        <strain evidence="4 5">JCM 30562</strain>
    </source>
</reference>
<feature type="compositionally biased region" description="Basic residues" evidence="2">
    <location>
        <begin position="1"/>
        <end position="16"/>
    </location>
</feature>
<sequence>MGAGRRPRRSGRRNGRGRGGAGAAGVAQTGGGAGEREGDPAQSGRLFRTGDGSLTRSYRFISAHRGTFGVARLCRVLGVRRPGFYEWLAAAPARKERAAAEDRLAGEIAGIHAAHRGAYGSPRVTAELRRRGQAVNHKRVERVMRERRIAGNTRRRPRSLTRPDTTAAAVPDLIGRDFAADAPGQRLAGDITYLPTEEGWLYLATVLDLHTREIVGHALAPHMRAGLVRDAIALAAGRGLINAGAVFHSDRGTQYASTEFRAALTAHGIRPSMGRTGSCYDNAAAESFFATLKTEIGTRTWTTRRQARRDVFAYLAYYNHHRLHSTLGYRTPHETRLSYPHHHAHAA</sequence>
<dbReference type="Gene3D" id="3.30.420.10">
    <property type="entry name" value="Ribonuclease H-like superfamily/Ribonuclease H"/>
    <property type="match status" value="1"/>
</dbReference>
<gene>
    <name evidence="4" type="ORF">FNH06_39660</name>
</gene>
<protein>
    <submittedName>
        <fullName evidence="4">IS3 family transposase</fullName>
    </submittedName>
</protein>
<comment type="caution">
    <text evidence="4">The sequence shown here is derived from an EMBL/GenBank/DDBJ whole genome shotgun (WGS) entry which is preliminary data.</text>
</comment>
<dbReference type="GO" id="GO:0015074">
    <property type="term" value="P:DNA integration"/>
    <property type="evidence" value="ECO:0007669"/>
    <property type="project" value="InterPro"/>
</dbReference>
<dbReference type="InterPro" id="IPR036397">
    <property type="entry name" value="RNaseH_sf"/>
</dbReference>
<dbReference type="PROSITE" id="PS50994">
    <property type="entry name" value="INTEGRASE"/>
    <property type="match status" value="1"/>
</dbReference>
<evidence type="ECO:0000313" key="5">
    <source>
        <dbReference type="Proteomes" id="UP000318578"/>
    </source>
</evidence>
<dbReference type="PANTHER" id="PTHR46889">
    <property type="entry name" value="TRANSPOSASE INSF FOR INSERTION SEQUENCE IS3B-RELATED"/>
    <property type="match status" value="1"/>
</dbReference>
<proteinExistence type="predicted"/>
<name>A0A557ZKC3_9PSEU</name>
<dbReference type="EMBL" id="VJZA01000204">
    <property type="protein sequence ID" value="TVT12477.1"/>
    <property type="molecule type" value="Genomic_DNA"/>
</dbReference>
<feature type="domain" description="Integrase catalytic" evidence="3">
    <location>
        <begin position="179"/>
        <end position="340"/>
    </location>
</feature>
<keyword evidence="5" id="KW-1185">Reference proteome</keyword>
<evidence type="ECO:0000313" key="4">
    <source>
        <dbReference type="EMBL" id="TVT12477.1"/>
    </source>
</evidence>
<dbReference type="NCBIfam" id="NF033516">
    <property type="entry name" value="transpos_IS3"/>
    <property type="match status" value="1"/>
</dbReference>
<evidence type="ECO:0000259" key="3">
    <source>
        <dbReference type="PROSITE" id="PS50994"/>
    </source>
</evidence>
<feature type="region of interest" description="Disordered" evidence="2">
    <location>
        <begin position="1"/>
        <end position="50"/>
    </location>
</feature>
<evidence type="ECO:0000256" key="1">
    <source>
        <dbReference type="ARBA" id="ARBA00002286"/>
    </source>
</evidence>
<comment type="function">
    <text evidence="1">Involved in the transposition of the insertion sequence.</text>
</comment>
<dbReference type="Pfam" id="PF00665">
    <property type="entry name" value="rve"/>
    <property type="match status" value="1"/>
</dbReference>
<dbReference type="InterPro" id="IPR050900">
    <property type="entry name" value="Transposase_IS3/IS150/IS904"/>
</dbReference>
<dbReference type="InterPro" id="IPR001584">
    <property type="entry name" value="Integrase_cat-core"/>
</dbReference>
<dbReference type="InterPro" id="IPR012337">
    <property type="entry name" value="RNaseH-like_sf"/>
</dbReference>
<dbReference type="OrthoDB" id="3254719at2"/>
<accession>A0A557ZKC3</accession>
<evidence type="ECO:0000256" key="2">
    <source>
        <dbReference type="SAM" id="MobiDB-lite"/>
    </source>
</evidence>
<dbReference type="AlphaFoldDB" id="A0A557ZKC3"/>
<dbReference type="GO" id="GO:0003676">
    <property type="term" value="F:nucleic acid binding"/>
    <property type="evidence" value="ECO:0007669"/>
    <property type="project" value="InterPro"/>
</dbReference>
<dbReference type="SUPFAM" id="SSF53098">
    <property type="entry name" value="Ribonuclease H-like"/>
    <property type="match status" value="1"/>
</dbReference>
<dbReference type="Pfam" id="PF13276">
    <property type="entry name" value="HTH_21"/>
    <property type="match status" value="1"/>
</dbReference>
<dbReference type="PANTHER" id="PTHR46889:SF4">
    <property type="entry name" value="TRANSPOSASE INSO FOR INSERTION SEQUENCE ELEMENT IS911B-RELATED"/>
    <property type="match status" value="1"/>
</dbReference>
<feature type="compositionally biased region" description="Gly residues" evidence="2">
    <location>
        <begin position="17"/>
        <end position="33"/>
    </location>
</feature>
<dbReference type="Pfam" id="PF13333">
    <property type="entry name" value="rve_2"/>
    <property type="match status" value="1"/>
</dbReference>